<dbReference type="AlphaFoldDB" id="A0A973ABK8"/>
<dbReference type="PANTHER" id="PTHR30528">
    <property type="entry name" value="CYTOPLASMIC PROTEIN"/>
    <property type="match status" value="1"/>
</dbReference>
<accession>A0A973ABK8</accession>
<dbReference type="Proteomes" id="UP000754644">
    <property type="component" value="Unassembled WGS sequence"/>
</dbReference>
<dbReference type="EMBL" id="JABMOJ010000593">
    <property type="protein sequence ID" value="NQV66856.1"/>
    <property type="molecule type" value="Genomic_DNA"/>
</dbReference>
<evidence type="ECO:0000313" key="1">
    <source>
        <dbReference type="EMBL" id="NQV66856.1"/>
    </source>
</evidence>
<dbReference type="InterPro" id="IPR009351">
    <property type="entry name" value="AlkZ-like"/>
</dbReference>
<organism evidence="1 2">
    <name type="scientific">SAR86 cluster bacterium</name>
    <dbReference type="NCBI Taxonomy" id="2030880"/>
    <lineage>
        <taxon>Bacteria</taxon>
        <taxon>Pseudomonadati</taxon>
        <taxon>Pseudomonadota</taxon>
        <taxon>Gammaproteobacteria</taxon>
        <taxon>SAR86 cluster</taxon>
    </lineage>
</organism>
<gene>
    <name evidence="1" type="ORF">HQ497_15960</name>
</gene>
<evidence type="ECO:0000313" key="2">
    <source>
        <dbReference type="Proteomes" id="UP000754644"/>
    </source>
</evidence>
<dbReference type="Pfam" id="PF06224">
    <property type="entry name" value="AlkZ-like"/>
    <property type="match status" value="1"/>
</dbReference>
<name>A0A973ABK8_9GAMM</name>
<protein>
    <submittedName>
        <fullName evidence="1">Winged helix-turn-helix domain-containing protein</fullName>
    </submittedName>
</protein>
<dbReference type="PANTHER" id="PTHR30528:SF0">
    <property type="entry name" value="CYTOPLASMIC PROTEIN"/>
    <property type="match status" value="1"/>
</dbReference>
<reference evidence="1" key="1">
    <citation type="submission" date="2020-05" db="EMBL/GenBank/DDBJ databases">
        <title>Sulfur intermediates as new biogeochemical hubs in an aquatic model microbial ecosystem.</title>
        <authorList>
            <person name="Vigneron A."/>
        </authorList>
    </citation>
    <scope>NUCLEOTIDE SEQUENCE</scope>
    <source>
        <strain evidence="1">Bin.250</strain>
    </source>
</reference>
<sequence length="404" mass="46358">MKPIPTCSVPAARRAVLRHQGLLKGAHFGRGKPAVLRAIDALGYVQIDTISVVDRAHHHILKTRIPNYTPELLTQLQAVDRQVFEYWSHAAAYLPIDDYRYYLPMMHGFGVQRRHDQRLTKGVLDRIAAEGPLQSKDFEQQKDRQSNGWWDWKPAKHALEYLFLSGQLMIHERVGFAKVYDLTERVLPAVIDTRMPSVTEWARFSLLKSLKAMGIGTLADLTYARATVRRFTAPEFVPDYAAALQQLLDEGQVCAVDVEGETWYTLPGFFESTRTRLNHTQVQFLSPFDNLVINRKRILRLFNFDYQLECYVPAAKRRYGYFCLPLLWGDQLMGRMDCKAERKTGVLRIRHLQIDSQHVHTAALISALELGIQRFAEGLQCTRIELETTTPARLRRALTLKPVG</sequence>
<proteinExistence type="predicted"/>
<comment type="caution">
    <text evidence="1">The sequence shown here is derived from an EMBL/GenBank/DDBJ whole genome shotgun (WGS) entry which is preliminary data.</text>
</comment>